<dbReference type="PANTHER" id="PTHR21240:SF27">
    <property type="entry name" value="2-AMINO-3-CARBOXYMUCONATE-6-SEMIALDEHYDE DECARBOXYLASE"/>
    <property type="match status" value="1"/>
</dbReference>
<evidence type="ECO:0000256" key="1">
    <source>
        <dbReference type="ARBA" id="ARBA00005079"/>
    </source>
</evidence>
<gene>
    <name evidence="12" type="ORF">ACFOD3_16320</name>
</gene>
<keyword evidence="7" id="KW-0210">Decarboxylase</keyword>
<dbReference type="EMBL" id="JBHRSB010000004">
    <property type="protein sequence ID" value="MFC3001474.1"/>
    <property type="molecule type" value="Genomic_DNA"/>
</dbReference>
<evidence type="ECO:0000256" key="4">
    <source>
        <dbReference type="ARBA" id="ARBA00012365"/>
    </source>
</evidence>
<keyword evidence="8" id="KW-0862">Zinc</keyword>
<keyword evidence="6" id="KW-0479">Metal-binding</keyword>
<protein>
    <recommendedName>
        <fullName evidence="5">2-amino-3-carboxymuconate-6-semialdehyde decarboxylase</fullName>
        <ecNumber evidence="4">4.1.1.45</ecNumber>
    </recommendedName>
    <alternativeName>
        <fullName evidence="10">Picolinate carboxylase</fullName>
    </alternativeName>
</protein>
<comment type="caution">
    <text evidence="12">The sequence shown here is derived from an EMBL/GenBank/DDBJ whole genome shotgun (WGS) entry which is preliminary data.</text>
</comment>
<evidence type="ECO:0000256" key="5">
    <source>
        <dbReference type="ARBA" id="ARBA00021214"/>
    </source>
</evidence>
<dbReference type="Pfam" id="PF04909">
    <property type="entry name" value="Amidohydro_2"/>
    <property type="match status" value="1"/>
</dbReference>
<evidence type="ECO:0000259" key="11">
    <source>
        <dbReference type="Pfam" id="PF04909"/>
    </source>
</evidence>
<evidence type="ECO:0000313" key="13">
    <source>
        <dbReference type="Proteomes" id="UP001595420"/>
    </source>
</evidence>
<comment type="subunit">
    <text evidence="3">Monomer.</text>
</comment>
<keyword evidence="9" id="KW-0456">Lyase</keyword>
<evidence type="ECO:0000256" key="2">
    <source>
        <dbReference type="ARBA" id="ARBA00005871"/>
    </source>
</evidence>
<dbReference type="EC" id="4.1.1.45" evidence="4"/>
<dbReference type="SUPFAM" id="SSF51556">
    <property type="entry name" value="Metallo-dependent hydrolases"/>
    <property type="match status" value="1"/>
</dbReference>
<dbReference type="Proteomes" id="UP001595420">
    <property type="component" value="Unassembled WGS sequence"/>
</dbReference>
<evidence type="ECO:0000256" key="3">
    <source>
        <dbReference type="ARBA" id="ARBA00011245"/>
    </source>
</evidence>
<evidence type="ECO:0000256" key="10">
    <source>
        <dbReference type="ARBA" id="ARBA00031120"/>
    </source>
</evidence>
<evidence type="ECO:0000313" key="12">
    <source>
        <dbReference type="EMBL" id="MFC3001474.1"/>
    </source>
</evidence>
<accession>A0ABV7BWM5</accession>
<evidence type="ECO:0000256" key="8">
    <source>
        <dbReference type="ARBA" id="ARBA00022833"/>
    </source>
</evidence>
<reference evidence="13" key="1">
    <citation type="journal article" date="2019" name="Int. J. Syst. Evol. Microbiol.">
        <title>The Global Catalogue of Microorganisms (GCM) 10K type strain sequencing project: providing services to taxonomists for standard genome sequencing and annotation.</title>
        <authorList>
            <consortium name="The Broad Institute Genomics Platform"/>
            <consortium name="The Broad Institute Genome Sequencing Center for Infectious Disease"/>
            <person name="Wu L."/>
            <person name="Ma J."/>
        </authorList>
    </citation>
    <scope>NUCLEOTIDE SEQUENCE [LARGE SCALE GENOMIC DNA]</scope>
    <source>
        <strain evidence="13">CGMCC 1.16855</strain>
    </source>
</reference>
<evidence type="ECO:0000256" key="6">
    <source>
        <dbReference type="ARBA" id="ARBA00022723"/>
    </source>
</evidence>
<dbReference type="InterPro" id="IPR032466">
    <property type="entry name" value="Metal_Hydrolase"/>
</dbReference>
<comment type="similarity">
    <text evidence="2">Belongs to the metallo-dependent hydrolases superfamily. ACMSD family.</text>
</comment>
<evidence type="ECO:0000256" key="9">
    <source>
        <dbReference type="ARBA" id="ARBA00023239"/>
    </source>
</evidence>
<keyword evidence="13" id="KW-1185">Reference proteome</keyword>
<feature type="domain" description="Amidohydrolase-related" evidence="11">
    <location>
        <begin position="8"/>
        <end position="330"/>
    </location>
</feature>
<sequence>MAQPAGPIDIHAHVVPGAFPARDLPGWPSMAPAEGGQRHVMIDGKPYRTVAARCWDVALRLADLDAKGLARQAISPMPELFSYWMPAEAAVPLLRHVNDCTAEMVAASGGRLIGLAALPMQDLDAALTEMRRAKEELGFAGVEIGSNINGTVIGDAALRPFFAAAEQLGMAVLVHPVRPAGMDRLVGPKNLQQALGYPSEIGLAAASVITSNLMLRHPALRLCFSHGGGTLASLLPRLEQAWHTFPALRDSIEEAPSAQARRFFVDALVFDAPMLRHLLGVMGPERLLLGTDDPFAFRENDPVGRIAEVLEPGTAREAVLRDNALSFLGLPA</sequence>
<dbReference type="PANTHER" id="PTHR21240">
    <property type="entry name" value="2-AMINO-3-CARBOXYLMUCONATE-6-SEMIALDEHYDE DECARBOXYLASE"/>
    <property type="match status" value="1"/>
</dbReference>
<name>A0ABV7BWM5_9PROT</name>
<evidence type="ECO:0000256" key="7">
    <source>
        <dbReference type="ARBA" id="ARBA00022793"/>
    </source>
</evidence>
<dbReference type="RefSeq" id="WP_246602873.1">
    <property type="nucleotide sequence ID" value="NZ_JAFNJS010000004.1"/>
</dbReference>
<organism evidence="12 13">
    <name type="scientific">Falsiroseomonas tokyonensis</name>
    <dbReference type="NCBI Taxonomy" id="430521"/>
    <lineage>
        <taxon>Bacteria</taxon>
        <taxon>Pseudomonadati</taxon>
        <taxon>Pseudomonadota</taxon>
        <taxon>Alphaproteobacteria</taxon>
        <taxon>Acetobacterales</taxon>
        <taxon>Roseomonadaceae</taxon>
        <taxon>Falsiroseomonas</taxon>
    </lineage>
</organism>
<dbReference type="InterPro" id="IPR032465">
    <property type="entry name" value="ACMSD"/>
</dbReference>
<comment type="pathway">
    <text evidence="1">Secondary metabolite metabolism; quinolate metabolism.</text>
</comment>
<proteinExistence type="inferred from homology"/>
<dbReference type="Gene3D" id="3.20.20.140">
    <property type="entry name" value="Metal-dependent hydrolases"/>
    <property type="match status" value="1"/>
</dbReference>
<dbReference type="InterPro" id="IPR006680">
    <property type="entry name" value="Amidohydro-rel"/>
</dbReference>